<feature type="signal peptide" evidence="1">
    <location>
        <begin position="1"/>
        <end position="25"/>
    </location>
</feature>
<dbReference type="AlphaFoldDB" id="A0A371CZV9"/>
<reference evidence="2 3" key="1">
    <citation type="journal article" date="2018" name="Biotechnol. Biofuels">
        <title>Integrative visual omics of the white-rot fungus Polyporus brumalis exposes the biotechnological potential of its oxidative enzymes for delignifying raw plant biomass.</title>
        <authorList>
            <person name="Miyauchi S."/>
            <person name="Rancon A."/>
            <person name="Drula E."/>
            <person name="Hage H."/>
            <person name="Chaduli D."/>
            <person name="Favel A."/>
            <person name="Grisel S."/>
            <person name="Henrissat B."/>
            <person name="Herpoel-Gimbert I."/>
            <person name="Ruiz-Duenas F.J."/>
            <person name="Chevret D."/>
            <person name="Hainaut M."/>
            <person name="Lin J."/>
            <person name="Wang M."/>
            <person name="Pangilinan J."/>
            <person name="Lipzen A."/>
            <person name="Lesage-Meessen L."/>
            <person name="Navarro D."/>
            <person name="Riley R."/>
            <person name="Grigoriev I.V."/>
            <person name="Zhou S."/>
            <person name="Raouche S."/>
            <person name="Rosso M.N."/>
        </authorList>
    </citation>
    <scope>NUCLEOTIDE SEQUENCE [LARGE SCALE GENOMIC DNA]</scope>
    <source>
        <strain evidence="2 3">BRFM 1820</strain>
    </source>
</reference>
<name>A0A371CZV9_9APHY</name>
<dbReference type="EMBL" id="KZ857433">
    <property type="protein sequence ID" value="RDX45823.1"/>
    <property type="molecule type" value="Genomic_DNA"/>
</dbReference>
<accession>A0A371CZV9</accession>
<dbReference type="Proteomes" id="UP000256964">
    <property type="component" value="Unassembled WGS sequence"/>
</dbReference>
<keyword evidence="3" id="KW-1185">Reference proteome</keyword>
<organism evidence="2 3">
    <name type="scientific">Lentinus brumalis</name>
    <dbReference type="NCBI Taxonomy" id="2498619"/>
    <lineage>
        <taxon>Eukaryota</taxon>
        <taxon>Fungi</taxon>
        <taxon>Dikarya</taxon>
        <taxon>Basidiomycota</taxon>
        <taxon>Agaricomycotina</taxon>
        <taxon>Agaricomycetes</taxon>
        <taxon>Polyporales</taxon>
        <taxon>Polyporaceae</taxon>
        <taxon>Lentinus</taxon>
    </lineage>
</organism>
<evidence type="ECO:0000256" key="1">
    <source>
        <dbReference type="SAM" id="SignalP"/>
    </source>
</evidence>
<feature type="chain" id="PRO_5016678952" evidence="1">
    <location>
        <begin position="26"/>
        <end position="59"/>
    </location>
</feature>
<keyword evidence="1" id="KW-0732">Signal</keyword>
<gene>
    <name evidence="2" type="ORF">OH76DRAFT_1407604</name>
</gene>
<evidence type="ECO:0000313" key="3">
    <source>
        <dbReference type="Proteomes" id="UP000256964"/>
    </source>
</evidence>
<protein>
    <submittedName>
        <fullName evidence="2">Uncharacterized protein</fullName>
    </submittedName>
</protein>
<proteinExistence type="predicted"/>
<evidence type="ECO:0000313" key="2">
    <source>
        <dbReference type="EMBL" id="RDX45823.1"/>
    </source>
</evidence>
<sequence>MAPGAEGRSVFARCIMLLLPCTTYATPHALLHTANICYVMHLKRNLLPLVCVPLLDPIV</sequence>